<reference evidence="3" key="1">
    <citation type="submission" date="2012-06" db="EMBL/GenBank/DDBJ databases">
        <title>The complete genome of Flexibacter litoralis DSM 6794.</title>
        <authorList>
            <person name="Lucas S."/>
            <person name="Copeland A."/>
            <person name="Lapidus A."/>
            <person name="Glavina del Rio T."/>
            <person name="Dalin E."/>
            <person name="Tice H."/>
            <person name="Bruce D."/>
            <person name="Goodwin L."/>
            <person name="Pitluck S."/>
            <person name="Peters L."/>
            <person name="Ovchinnikova G."/>
            <person name="Lu M."/>
            <person name="Kyrpides N."/>
            <person name="Mavromatis K."/>
            <person name="Ivanova N."/>
            <person name="Brettin T."/>
            <person name="Detter J.C."/>
            <person name="Han C."/>
            <person name="Larimer F."/>
            <person name="Land M."/>
            <person name="Hauser L."/>
            <person name="Markowitz V."/>
            <person name="Cheng J.-F."/>
            <person name="Hugenholtz P."/>
            <person name="Woyke T."/>
            <person name="Wu D."/>
            <person name="Spring S."/>
            <person name="Lang E."/>
            <person name="Kopitz M."/>
            <person name="Brambilla E."/>
            <person name="Klenk H.-P."/>
            <person name="Eisen J.A."/>
        </authorList>
    </citation>
    <scope>NUCLEOTIDE SEQUENCE [LARGE SCALE GENOMIC DNA]</scope>
    <source>
        <strain evidence="3">ATCC 23117 / DSM 6794 / NBRC 15988 / NCIMB 1366 / Sio-4</strain>
    </source>
</reference>
<dbReference type="eggNOG" id="ENOG502Z8SH">
    <property type="taxonomic scope" value="Bacteria"/>
</dbReference>
<accession>I4AKJ6</accession>
<dbReference type="InterPro" id="IPR055705">
    <property type="entry name" value="DUF7281"/>
</dbReference>
<evidence type="ECO:0000313" key="2">
    <source>
        <dbReference type="EMBL" id="AFM04481.1"/>
    </source>
</evidence>
<proteinExistence type="predicted"/>
<sequence>MKLPIRIAKILLQLSQGESIPSSKAKHTSIEDLITERIIDRTGRIHKKLYLTNKQSLFLYLQNKYGINDLTTYIKISKKENISRSDLTAISSDSKLKKVRTFKGFLINSCAPVEATLNNQPITLDFTEGIFKFIYDFENFIPNKKFTIVGIENPENFRLIENQKHLFKDIQPLFISRYPQNQSKDLIKWLQSIPNNYLHFGDFDFAGIGIYLNEFKKHIPNKSTFFIPQNIELLIKNYGNRERYDIQKINFKEEKIKQQNITQLIMTIHKYKKGLDQEILIKKL</sequence>
<gene>
    <name evidence="2" type="ordered locus">Fleli_2098</name>
</gene>
<keyword evidence="3" id="KW-1185">Reference proteome</keyword>
<evidence type="ECO:0000313" key="3">
    <source>
        <dbReference type="Proteomes" id="UP000006054"/>
    </source>
</evidence>
<dbReference type="EMBL" id="CP003345">
    <property type="protein sequence ID" value="AFM04481.1"/>
    <property type="molecule type" value="Genomic_DNA"/>
</dbReference>
<dbReference type="RefSeq" id="WP_014797928.1">
    <property type="nucleotide sequence ID" value="NC_018018.1"/>
</dbReference>
<dbReference type="OrthoDB" id="9811427at2"/>
<protein>
    <recommendedName>
        <fullName evidence="1">DUF7281 domain-containing protein</fullName>
    </recommendedName>
</protein>
<dbReference type="HOGENOM" id="CLU_982300_0_0_10"/>
<evidence type="ECO:0000259" key="1">
    <source>
        <dbReference type="Pfam" id="PF23947"/>
    </source>
</evidence>
<dbReference type="PATRIC" id="fig|880071.3.peg.2087"/>
<dbReference type="KEGG" id="fli:Fleli_2098"/>
<dbReference type="STRING" id="880071.Fleli_2098"/>
<dbReference type="AlphaFoldDB" id="I4AKJ6"/>
<dbReference type="Pfam" id="PF23947">
    <property type="entry name" value="DUF7281"/>
    <property type="match status" value="1"/>
</dbReference>
<feature type="domain" description="DUF7281" evidence="1">
    <location>
        <begin position="147"/>
        <end position="282"/>
    </location>
</feature>
<dbReference type="Proteomes" id="UP000006054">
    <property type="component" value="Chromosome"/>
</dbReference>
<organism evidence="2 3">
    <name type="scientific">Bernardetia litoralis (strain ATCC 23117 / DSM 6794 / NBRC 15988 / NCIMB 1366 / Fx l1 / Sio-4)</name>
    <name type="common">Flexibacter litoralis</name>
    <dbReference type="NCBI Taxonomy" id="880071"/>
    <lineage>
        <taxon>Bacteria</taxon>
        <taxon>Pseudomonadati</taxon>
        <taxon>Bacteroidota</taxon>
        <taxon>Cytophagia</taxon>
        <taxon>Cytophagales</taxon>
        <taxon>Bernardetiaceae</taxon>
        <taxon>Bernardetia</taxon>
    </lineage>
</organism>
<name>I4AKJ6_BERLS</name>